<keyword evidence="1" id="KW-1133">Transmembrane helix</keyword>
<keyword evidence="5" id="KW-1185">Reference proteome</keyword>
<protein>
    <submittedName>
        <fullName evidence="4">Glycosyl transferase family 2</fullName>
    </submittedName>
    <submittedName>
        <fullName evidence="3">Glycosyltransferase, GT2 family</fullName>
    </submittedName>
</protein>
<dbReference type="RefSeq" id="WP_006928594.1">
    <property type="nucleotide sequence ID" value="NZ_CM001402.1"/>
</dbReference>
<sequence>MKYYKYSIIIPSYNRADEIKELLQSLAGLEFPLERFEIIIADDGSTDNTPQIVEQARHQYPFDLKYFTQSNQGPGAARNLGMQKAEGDFFIFVDSDVTVPATWLANIDKALHQEKADAFGGPDTYRKDFPALLKAINYSMTSFLTTGGLRGKKGKKLAKFYPRSFNMGLSRELWQKIGGFSSLRHGQDIEFSNRIINSGARVIFVHDAPVYHKRRTSLRRFFKQVFNWGVARVNLYKMDRRMLELVHVLPAIATLIVILIALLAVFWQPAKVVFLAGLALGALLLLISMIDAVFMYKELKPALYLPVVIPFQIFGYGLGFIYNFIRRVLLKKGAKVGFQKNYYK</sequence>
<dbReference type="InterPro" id="IPR029044">
    <property type="entry name" value="Nucleotide-diphossugar_trans"/>
</dbReference>
<dbReference type="Pfam" id="PF00535">
    <property type="entry name" value="Glycos_transf_2"/>
    <property type="match status" value="1"/>
</dbReference>
<dbReference type="EMBL" id="CP018099">
    <property type="protein sequence ID" value="APF17346.1"/>
    <property type="molecule type" value="Genomic_DNA"/>
</dbReference>
<dbReference type="InParanoid" id="H1XT32"/>
<dbReference type="PaxDb" id="880073-Calab_1846"/>
<feature type="transmembrane region" description="Helical" evidence="1">
    <location>
        <begin position="245"/>
        <end position="267"/>
    </location>
</feature>
<feature type="transmembrane region" description="Helical" evidence="1">
    <location>
        <begin position="273"/>
        <end position="296"/>
    </location>
</feature>
<proteinExistence type="predicted"/>
<accession>H1XT32</accession>
<dbReference type="STRING" id="880073.Cabys_595"/>
<dbReference type="InterPro" id="IPR001173">
    <property type="entry name" value="Glyco_trans_2-like"/>
</dbReference>
<dbReference type="GO" id="GO:0016740">
    <property type="term" value="F:transferase activity"/>
    <property type="evidence" value="ECO:0007669"/>
    <property type="project" value="UniProtKB-KW"/>
</dbReference>
<keyword evidence="1" id="KW-0812">Transmembrane</keyword>
<dbReference type="Proteomes" id="UP000183868">
    <property type="component" value="Chromosome"/>
</dbReference>
<feature type="domain" description="Glycosyltransferase 2-like" evidence="2">
    <location>
        <begin position="7"/>
        <end position="168"/>
    </location>
</feature>
<keyword evidence="1" id="KW-0472">Membrane</keyword>
<dbReference type="EMBL" id="CM001402">
    <property type="protein sequence ID" value="EHO41461.1"/>
    <property type="molecule type" value="Genomic_DNA"/>
</dbReference>
<evidence type="ECO:0000313" key="4">
    <source>
        <dbReference type="EMBL" id="EHO41461.1"/>
    </source>
</evidence>
<dbReference type="HOGENOM" id="CLU_025996_19_1_0"/>
<reference evidence="3 6" key="2">
    <citation type="submission" date="2016-11" db="EMBL/GenBank/DDBJ databases">
        <title>Genomic analysis of Caldithrix abyssi and proposal of a novel bacterial phylum Caldithrichaeota.</title>
        <authorList>
            <person name="Kublanov I."/>
            <person name="Sigalova O."/>
            <person name="Gavrilov S."/>
            <person name="Lebedinsky A."/>
            <person name="Ivanova N."/>
            <person name="Daum C."/>
            <person name="Reddy T."/>
            <person name="Klenk H.P."/>
            <person name="Goker M."/>
            <person name="Reva O."/>
            <person name="Miroshnichenko M."/>
            <person name="Kyprides N."/>
            <person name="Woyke T."/>
            <person name="Gelfand M."/>
        </authorList>
    </citation>
    <scope>NUCLEOTIDE SEQUENCE [LARGE SCALE GENOMIC DNA]</scope>
    <source>
        <strain evidence="3 6">LF13</strain>
    </source>
</reference>
<reference evidence="4 5" key="1">
    <citation type="submission" date="2011-09" db="EMBL/GenBank/DDBJ databases">
        <title>The permanent draft genome of Caldithrix abyssi DSM 13497.</title>
        <authorList>
            <consortium name="US DOE Joint Genome Institute (JGI-PGF)"/>
            <person name="Lucas S."/>
            <person name="Han J."/>
            <person name="Lapidus A."/>
            <person name="Bruce D."/>
            <person name="Goodwin L."/>
            <person name="Pitluck S."/>
            <person name="Peters L."/>
            <person name="Kyrpides N."/>
            <person name="Mavromatis K."/>
            <person name="Ivanova N."/>
            <person name="Mikhailova N."/>
            <person name="Chertkov O."/>
            <person name="Detter J.C."/>
            <person name="Tapia R."/>
            <person name="Han C."/>
            <person name="Land M."/>
            <person name="Hauser L."/>
            <person name="Markowitz V."/>
            <person name="Cheng J.-F."/>
            <person name="Hugenholtz P."/>
            <person name="Woyke T."/>
            <person name="Wu D."/>
            <person name="Spring S."/>
            <person name="Brambilla E."/>
            <person name="Klenk H.-P."/>
            <person name="Eisen J.A."/>
        </authorList>
    </citation>
    <scope>NUCLEOTIDE SEQUENCE [LARGE SCALE GENOMIC DNA]</scope>
    <source>
        <strain evidence="4 5">DSM 13497</strain>
    </source>
</reference>
<dbReference type="OrthoDB" id="9813550at2"/>
<name>H1XT32_CALAY</name>
<dbReference type="SUPFAM" id="SSF53448">
    <property type="entry name" value="Nucleotide-diphospho-sugar transferases"/>
    <property type="match status" value="1"/>
</dbReference>
<dbReference type="FunCoup" id="H1XT32">
    <property type="interactions" value="47"/>
</dbReference>
<evidence type="ECO:0000313" key="6">
    <source>
        <dbReference type="Proteomes" id="UP000183868"/>
    </source>
</evidence>
<keyword evidence="4" id="KW-0808">Transferase</keyword>
<dbReference type="InterPro" id="IPR050834">
    <property type="entry name" value="Glycosyltransf_2"/>
</dbReference>
<feature type="transmembrane region" description="Helical" evidence="1">
    <location>
        <begin position="303"/>
        <end position="325"/>
    </location>
</feature>
<evidence type="ECO:0000256" key="1">
    <source>
        <dbReference type="SAM" id="Phobius"/>
    </source>
</evidence>
<evidence type="ECO:0000313" key="3">
    <source>
        <dbReference type="EMBL" id="APF17346.1"/>
    </source>
</evidence>
<dbReference type="eggNOG" id="COG1216">
    <property type="taxonomic scope" value="Bacteria"/>
</dbReference>
<dbReference type="Gene3D" id="3.90.550.10">
    <property type="entry name" value="Spore Coat Polysaccharide Biosynthesis Protein SpsA, Chain A"/>
    <property type="match status" value="1"/>
</dbReference>
<gene>
    <name evidence="3" type="ORF">Cabys_595</name>
    <name evidence="4" type="ORF">Calab_1846</name>
</gene>
<evidence type="ECO:0000313" key="5">
    <source>
        <dbReference type="Proteomes" id="UP000004671"/>
    </source>
</evidence>
<dbReference type="PANTHER" id="PTHR43685:SF3">
    <property type="entry name" value="SLR2126 PROTEIN"/>
    <property type="match status" value="1"/>
</dbReference>
<organism evidence="4 5">
    <name type="scientific">Caldithrix abyssi DSM 13497</name>
    <dbReference type="NCBI Taxonomy" id="880073"/>
    <lineage>
        <taxon>Bacteria</taxon>
        <taxon>Pseudomonadati</taxon>
        <taxon>Calditrichota</taxon>
        <taxon>Calditrichia</taxon>
        <taxon>Calditrichales</taxon>
        <taxon>Calditrichaceae</taxon>
        <taxon>Caldithrix</taxon>
    </lineage>
</organism>
<dbReference type="AlphaFoldDB" id="H1XT32"/>
<dbReference type="KEGG" id="caby:Cabys_595"/>
<dbReference type="Proteomes" id="UP000004671">
    <property type="component" value="Chromosome"/>
</dbReference>
<dbReference type="PANTHER" id="PTHR43685">
    <property type="entry name" value="GLYCOSYLTRANSFERASE"/>
    <property type="match status" value="1"/>
</dbReference>
<evidence type="ECO:0000259" key="2">
    <source>
        <dbReference type="Pfam" id="PF00535"/>
    </source>
</evidence>